<dbReference type="HOGENOM" id="CLU_205693_0_0_9"/>
<name>U5LI45_9BACI</name>
<dbReference type="AlphaFoldDB" id="U5LI45"/>
<dbReference type="PATRIC" id="fig|1367477.3.peg.4493"/>
<dbReference type="Proteomes" id="UP000017805">
    <property type="component" value="Chromosome"/>
</dbReference>
<reference evidence="1 2" key="1">
    <citation type="submission" date="2013-07" db="EMBL/GenBank/DDBJ databases">
        <title>Complete genome sequence of Bacillus infantis NRRL B-14911 that has potential to induce cardiac disease by antigenic mimicry.</title>
        <authorList>
            <person name="Massilamany C."/>
            <person name="Smith T.P.L."/>
            <person name="Loy J.D."/>
            <person name="Barletta R."/>
            <person name="Reddy J."/>
        </authorList>
    </citation>
    <scope>NUCLEOTIDE SEQUENCE [LARGE SCALE GENOMIC DNA]</scope>
    <source>
        <strain evidence="1 2">NRRL B-14911</strain>
    </source>
</reference>
<sequence length="48" mass="5614">MEQAVKEKWICSQCQSEITDYTEFVDNDGVCDDCYSIPLKKRRGLVIR</sequence>
<accession>U5LI45</accession>
<gene>
    <name evidence="1" type="ORF">N288_22505</name>
</gene>
<evidence type="ECO:0000313" key="2">
    <source>
        <dbReference type="Proteomes" id="UP000017805"/>
    </source>
</evidence>
<protein>
    <submittedName>
        <fullName evidence="1">Uncharacterized protein</fullName>
    </submittedName>
</protein>
<dbReference type="KEGG" id="bif:N288_22505"/>
<dbReference type="STRING" id="1367477.N288_22505"/>
<evidence type="ECO:0000313" key="1">
    <source>
        <dbReference type="EMBL" id="AGX06341.1"/>
    </source>
</evidence>
<proteinExistence type="predicted"/>
<dbReference type="EMBL" id="CP006643">
    <property type="protein sequence ID" value="AGX06341.1"/>
    <property type="molecule type" value="Genomic_DNA"/>
</dbReference>
<organism evidence="1 2">
    <name type="scientific">Bacillus infantis NRRL B-14911</name>
    <dbReference type="NCBI Taxonomy" id="1367477"/>
    <lineage>
        <taxon>Bacteria</taxon>
        <taxon>Bacillati</taxon>
        <taxon>Bacillota</taxon>
        <taxon>Bacilli</taxon>
        <taxon>Bacillales</taxon>
        <taxon>Bacillaceae</taxon>
        <taxon>Bacillus</taxon>
    </lineage>
</organism>
<keyword evidence="2" id="KW-1185">Reference proteome</keyword>